<organism evidence="3 4">
    <name type="scientific">Streptomyces hyaluromycini</name>
    <dbReference type="NCBI Taxonomy" id="1377993"/>
    <lineage>
        <taxon>Bacteria</taxon>
        <taxon>Bacillati</taxon>
        <taxon>Actinomycetota</taxon>
        <taxon>Actinomycetes</taxon>
        <taxon>Kitasatosporales</taxon>
        <taxon>Streptomycetaceae</taxon>
        <taxon>Streptomyces</taxon>
    </lineage>
</organism>
<proteinExistence type="predicted"/>
<dbReference type="InterPro" id="IPR011032">
    <property type="entry name" value="GroES-like_sf"/>
</dbReference>
<dbReference type="Proteomes" id="UP001474181">
    <property type="component" value="Unassembled WGS sequence"/>
</dbReference>
<feature type="domain" description="Alcohol dehydrogenase-like N-terminal" evidence="2">
    <location>
        <begin position="23"/>
        <end position="71"/>
    </location>
</feature>
<dbReference type="InterPro" id="IPR013154">
    <property type="entry name" value="ADH-like_N"/>
</dbReference>
<dbReference type="EMBL" id="JBEPEK010000070">
    <property type="protein sequence ID" value="MER7180322.1"/>
    <property type="molecule type" value="Genomic_DNA"/>
</dbReference>
<dbReference type="SUPFAM" id="SSF50129">
    <property type="entry name" value="GroES-like"/>
    <property type="match status" value="1"/>
</dbReference>
<evidence type="ECO:0000313" key="4">
    <source>
        <dbReference type="Proteomes" id="UP001474181"/>
    </source>
</evidence>
<accession>A0ABV1WU85</accession>
<dbReference type="Pfam" id="PF08240">
    <property type="entry name" value="ADH_N"/>
    <property type="match status" value="1"/>
</dbReference>
<keyword evidence="4" id="KW-1185">Reference proteome</keyword>
<protein>
    <recommendedName>
        <fullName evidence="2">Alcohol dehydrogenase-like N-terminal domain-containing protein</fullName>
    </recommendedName>
</protein>
<name>A0ABV1WU85_9ACTN</name>
<dbReference type="Gene3D" id="3.90.180.10">
    <property type="entry name" value="Medium-chain alcohol dehydrogenases, catalytic domain"/>
    <property type="match status" value="1"/>
</dbReference>
<evidence type="ECO:0000259" key="2">
    <source>
        <dbReference type="Pfam" id="PF08240"/>
    </source>
</evidence>
<comment type="caution">
    <text evidence="3">The sequence shown here is derived from an EMBL/GenBank/DDBJ whole genome shotgun (WGS) entry which is preliminary data.</text>
</comment>
<gene>
    <name evidence="3" type="ORF">ABT404_12730</name>
</gene>
<evidence type="ECO:0000256" key="1">
    <source>
        <dbReference type="SAM" id="MobiDB-lite"/>
    </source>
</evidence>
<feature type="region of interest" description="Disordered" evidence="1">
    <location>
        <begin position="1"/>
        <end position="25"/>
    </location>
</feature>
<dbReference type="RefSeq" id="WP_350780265.1">
    <property type="nucleotide sequence ID" value="NZ_JBEPEK010000070.1"/>
</dbReference>
<evidence type="ECO:0000313" key="3">
    <source>
        <dbReference type="EMBL" id="MER7180322.1"/>
    </source>
</evidence>
<reference evidence="3 4" key="1">
    <citation type="submission" date="2024-06" db="EMBL/GenBank/DDBJ databases">
        <title>The Natural Products Discovery Center: Release of the First 8490 Sequenced Strains for Exploring Actinobacteria Biosynthetic Diversity.</title>
        <authorList>
            <person name="Kalkreuter E."/>
            <person name="Kautsar S.A."/>
            <person name="Yang D."/>
            <person name="Bader C.D."/>
            <person name="Teijaro C.N."/>
            <person name="Fluegel L."/>
            <person name="Davis C.M."/>
            <person name="Simpson J.R."/>
            <person name="Lauterbach L."/>
            <person name="Steele A.D."/>
            <person name="Gui C."/>
            <person name="Meng S."/>
            <person name="Li G."/>
            <person name="Viehrig K."/>
            <person name="Ye F."/>
            <person name="Su P."/>
            <person name="Kiefer A.F."/>
            <person name="Nichols A."/>
            <person name="Cepeda A.J."/>
            <person name="Yan W."/>
            <person name="Fan B."/>
            <person name="Jiang Y."/>
            <person name="Adhikari A."/>
            <person name="Zheng C.-J."/>
            <person name="Schuster L."/>
            <person name="Cowan T.M."/>
            <person name="Smanski M.J."/>
            <person name="Chevrette M.G."/>
            <person name="De Carvalho L.P.S."/>
            <person name="Shen B."/>
        </authorList>
    </citation>
    <scope>NUCLEOTIDE SEQUENCE [LARGE SCALE GENOMIC DNA]</scope>
    <source>
        <strain evidence="3 4">NPDC000234</strain>
    </source>
</reference>
<sequence>MRFGRFGGPEVLEEADVPDPPAGPGETLVQVEAAGVNFGDIKQIAGEHTDGSYAPQGPLPRIPGMEVVGRTAAGRRVLG</sequence>